<keyword evidence="3 9" id="KW-0963">Cytoplasm</keyword>
<dbReference type="GO" id="GO:0003908">
    <property type="term" value="F:methylated-DNA-[protein]-cysteine S-methyltransferase activity"/>
    <property type="evidence" value="ECO:0007669"/>
    <property type="project" value="UniProtKB-UniRule"/>
</dbReference>
<dbReference type="Pfam" id="PF01035">
    <property type="entry name" value="DNA_binding_1"/>
    <property type="match status" value="1"/>
</dbReference>
<dbReference type="EC" id="2.1.1.63" evidence="9"/>
<evidence type="ECO:0000256" key="7">
    <source>
        <dbReference type="ARBA" id="ARBA00023204"/>
    </source>
</evidence>
<comment type="similarity">
    <text evidence="2 9">Belongs to the MGMT family.</text>
</comment>
<keyword evidence="5 9" id="KW-0808">Transferase</keyword>
<comment type="caution">
    <text evidence="12">The sequence shown here is derived from an EMBL/GenBank/DDBJ whole genome shotgun (WGS) entry which is preliminary data.</text>
</comment>
<comment type="catalytic activity">
    <reaction evidence="1 9">
        <text>a 4-O-methyl-thymidine in DNA + L-cysteinyl-[protein] = a thymidine in DNA + S-methyl-L-cysteinyl-[protein]</text>
        <dbReference type="Rhea" id="RHEA:53428"/>
        <dbReference type="Rhea" id="RHEA-COMP:10131"/>
        <dbReference type="Rhea" id="RHEA-COMP:10132"/>
        <dbReference type="Rhea" id="RHEA-COMP:13555"/>
        <dbReference type="Rhea" id="RHEA-COMP:13556"/>
        <dbReference type="ChEBI" id="CHEBI:29950"/>
        <dbReference type="ChEBI" id="CHEBI:82612"/>
        <dbReference type="ChEBI" id="CHEBI:137386"/>
        <dbReference type="ChEBI" id="CHEBI:137387"/>
        <dbReference type="EC" id="2.1.1.63"/>
    </reaction>
</comment>
<dbReference type="Gene3D" id="1.10.10.10">
    <property type="entry name" value="Winged helix-like DNA-binding domain superfamily/Winged helix DNA-binding domain"/>
    <property type="match status" value="1"/>
</dbReference>
<comment type="subcellular location">
    <subcellularLocation>
        <location evidence="9">Cytoplasm</location>
    </subcellularLocation>
</comment>
<dbReference type="GO" id="GO:0005737">
    <property type="term" value="C:cytoplasm"/>
    <property type="evidence" value="ECO:0007669"/>
    <property type="project" value="UniProtKB-SubCell"/>
</dbReference>
<comment type="miscellaneous">
    <text evidence="9">This enzyme catalyzes only one turnover and therefore is not strictly catalytic. According to one definition, an enzyme is a biocatalyst that acts repeatedly and over many reaction cycles.</text>
</comment>
<comment type="function">
    <text evidence="9">Involved in the cellular defense against the biological effects of O6-methylguanine (O6-MeG) and O4-methylthymine (O4-MeT) in DNA. Repairs the methylated nucleobase in DNA by stoichiometrically transferring the methyl group to a cysteine residue in the enzyme. This is a suicide reaction: the enzyme is irreversibly inactivated.</text>
</comment>
<dbReference type="FunFam" id="1.10.10.10:FF:000214">
    <property type="entry name" value="Methylated-DNA--protein-cysteine methyltransferase"/>
    <property type="match status" value="1"/>
</dbReference>
<keyword evidence="13" id="KW-1185">Reference proteome</keyword>
<keyword evidence="7 9" id="KW-0234">DNA repair</keyword>
<dbReference type="SUPFAM" id="SSF53155">
    <property type="entry name" value="Methylated DNA-protein cysteine methyltransferase domain"/>
    <property type="match status" value="1"/>
</dbReference>
<dbReference type="SUPFAM" id="SSF46767">
    <property type="entry name" value="Methylated DNA-protein cysteine methyltransferase, C-terminal domain"/>
    <property type="match status" value="1"/>
</dbReference>
<evidence type="ECO:0000256" key="8">
    <source>
        <dbReference type="ARBA" id="ARBA00049348"/>
    </source>
</evidence>
<dbReference type="InterPro" id="IPR036631">
    <property type="entry name" value="MGMT_N_sf"/>
</dbReference>
<name>A0A3M2I514_9GAMM</name>
<dbReference type="RefSeq" id="WP_122101015.1">
    <property type="nucleotide sequence ID" value="NZ_RFLY01000005.1"/>
</dbReference>
<dbReference type="GO" id="GO:0032259">
    <property type="term" value="P:methylation"/>
    <property type="evidence" value="ECO:0007669"/>
    <property type="project" value="UniProtKB-KW"/>
</dbReference>
<evidence type="ECO:0000256" key="1">
    <source>
        <dbReference type="ARBA" id="ARBA00001286"/>
    </source>
</evidence>
<accession>A0A3M2I514</accession>
<evidence type="ECO:0000256" key="6">
    <source>
        <dbReference type="ARBA" id="ARBA00022763"/>
    </source>
</evidence>
<evidence type="ECO:0000259" key="10">
    <source>
        <dbReference type="Pfam" id="PF01035"/>
    </source>
</evidence>
<dbReference type="Gene3D" id="3.30.160.70">
    <property type="entry name" value="Methylated DNA-protein cysteine methyltransferase domain"/>
    <property type="match status" value="1"/>
</dbReference>
<proteinExistence type="inferred from homology"/>
<dbReference type="AlphaFoldDB" id="A0A3M2I514"/>
<dbReference type="InterPro" id="IPR014048">
    <property type="entry name" value="MethylDNA_cys_MeTrfase_DNA-bd"/>
</dbReference>
<evidence type="ECO:0000256" key="5">
    <source>
        <dbReference type="ARBA" id="ARBA00022679"/>
    </source>
</evidence>
<protein>
    <recommendedName>
        <fullName evidence="9">Methylated-DNA--protein-cysteine methyltransferase</fullName>
        <ecNumber evidence="9">2.1.1.63</ecNumber>
    </recommendedName>
    <alternativeName>
        <fullName evidence="9">6-O-methylguanine-DNA methyltransferase</fullName>
        <shortName evidence="9">MGMT</shortName>
    </alternativeName>
    <alternativeName>
        <fullName evidence="9">O-6-methylguanine-DNA-alkyltransferase</fullName>
    </alternativeName>
</protein>
<dbReference type="HAMAP" id="MF_00772">
    <property type="entry name" value="OGT"/>
    <property type="match status" value="1"/>
</dbReference>
<dbReference type="InterPro" id="IPR036388">
    <property type="entry name" value="WH-like_DNA-bd_sf"/>
</dbReference>
<dbReference type="PANTHER" id="PTHR10815">
    <property type="entry name" value="METHYLATED-DNA--PROTEIN-CYSTEINE METHYLTRANSFERASE"/>
    <property type="match status" value="1"/>
</dbReference>
<reference evidence="12 13" key="1">
    <citation type="submission" date="2018-10" db="EMBL/GenBank/DDBJ databases">
        <title>Proposal of Lysobacter pythonis sp. nov. isolated from royal pythons (Python regius).</title>
        <authorList>
            <person name="Hans-Juergen B."/>
            <person name="Huptas C."/>
            <person name="Sandra B."/>
            <person name="Igor L."/>
            <person name="Joachim S."/>
            <person name="Siegfried S."/>
            <person name="Mareike W."/>
            <person name="Peter K."/>
        </authorList>
    </citation>
    <scope>NUCLEOTIDE SEQUENCE [LARGE SCALE GENOMIC DNA]</scope>
    <source>
        <strain evidence="12 13">4284/11</strain>
    </source>
</reference>
<dbReference type="InterPro" id="IPR023546">
    <property type="entry name" value="MGMT"/>
</dbReference>
<feature type="domain" description="Methylguanine DNA methyltransferase ribonuclease-like" evidence="11">
    <location>
        <begin position="8"/>
        <end position="74"/>
    </location>
</feature>
<dbReference type="Proteomes" id="UP000275012">
    <property type="component" value="Unassembled WGS sequence"/>
</dbReference>
<dbReference type="OrthoDB" id="9802228at2"/>
<dbReference type="PROSITE" id="PS00374">
    <property type="entry name" value="MGMT"/>
    <property type="match status" value="1"/>
</dbReference>
<dbReference type="GO" id="GO:0006307">
    <property type="term" value="P:DNA alkylation repair"/>
    <property type="evidence" value="ECO:0007669"/>
    <property type="project" value="UniProtKB-UniRule"/>
</dbReference>
<dbReference type="InterPro" id="IPR036217">
    <property type="entry name" value="MethylDNA_cys_MeTrfase_DNAb"/>
</dbReference>
<evidence type="ECO:0000259" key="11">
    <source>
        <dbReference type="Pfam" id="PF02870"/>
    </source>
</evidence>
<dbReference type="EMBL" id="RFLY01000005">
    <property type="protein sequence ID" value="RMH93567.1"/>
    <property type="molecule type" value="Genomic_DNA"/>
</dbReference>
<feature type="active site" description="Nucleophile; methyl group acceptor" evidence="9">
    <location>
        <position position="129"/>
    </location>
</feature>
<evidence type="ECO:0000256" key="3">
    <source>
        <dbReference type="ARBA" id="ARBA00022490"/>
    </source>
</evidence>
<dbReference type="NCBIfam" id="TIGR00589">
    <property type="entry name" value="ogt"/>
    <property type="match status" value="1"/>
</dbReference>
<keyword evidence="6 9" id="KW-0227">DNA damage</keyword>
<dbReference type="CDD" id="cd06445">
    <property type="entry name" value="ATase"/>
    <property type="match status" value="1"/>
</dbReference>
<comment type="catalytic activity">
    <reaction evidence="8 9">
        <text>a 6-O-methyl-2'-deoxyguanosine in DNA + L-cysteinyl-[protein] = S-methyl-L-cysteinyl-[protein] + a 2'-deoxyguanosine in DNA</text>
        <dbReference type="Rhea" id="RHEA:24000"/>
        <dbReference type="Rhea" id="RHEA-COMP:10131"/>
        <dbReference type="Rhea" id="RHEA-COMP:10132"/>
        <dbReference type="Rhea" id="RHEA-COMP:11367"/>
        <dbReference type="Rhea" id="RHEA-COMP:11368"/>
        <dbReference type="ChEBI" id="CHEBI:29950"/>
        <dbReference type="ChEBI" id="CHEBI:82612"/>
        <dbReference type="ChEBI" id="CHEBI:85445"/>
        <dbReference type="ChEBI" id="CHEBI:85448"/>
        <dbReference type="EC" id="2.1.1.63"/>
    </reaction>
</comment>
<dbReference type="InterPro" id="IPR001497">
    <property type="entry name" value="MethylDNA_cys_MeTrfase_AS"/>
</dbReference>
<evidence type="ECO:0000256" key="9">
    <source>
        <dbReference type="HAMAP-Rule" id="MF_00772"/>
    </source>
</evidence>
<evidence type="ECO:0000313" key="13">
    <source>
        <dbReference type="Proteomes" id="UP000275012"/>
    </source>
</evidence>
<dbReference type="PANTHER" id="PTHR10815:SF5">
    <property type="entry name" value="METHYLATED-DNA--PROTEIN-CYSTEINE METHYLTRANSFERASE"/>
    <property type="match status" value="1"/>
</dbReference>
<dbReference type="Pfam" id="PF02870">
    <property type="entry name" value="Methyltransf_1N"/>
    <property type="match status" value="1"/>
</dbReference>
<keyword evidence="4 9" id="KW-0489">Methyltransferase</keyword>
<feature type="domain" description="Methylated-DNA-[protein]-cysteine S-methyltransferase DNA binding" evidence="10">
    <location>
        <begin position="78"/>
        <end position="158"/>
    </location>
</feature>
<gene>
    <name evidence="12" type="ORF">EBB59_04820</name>
</gene>
<organism evidence="12 13">
    <name type="scientific">Solilutibacter pythonis</name>
    <dbReference type="NCBI Taxonomy" id="2483112"/>
    <lineage>
        <taxon>Bacteria</taxon>
        <taxon>Pseudomonadati</taxon>
        <taxon>Pseudomonadota</taxon>
        <taxon>Gammaproteobacteria</taxon>
        <taxon>Lysobacterales</taxon>
        <taxon>Lysobacteraceae</taxon>
        <taxon>Solilutibacter</taxon>
    </lineage>
</organism>
<sequence length="164" mass="17696">MTTHFQHLDSPVGRLLVATDDDGLCAIEFPANRHPVKRVGAWREAPHPLIDATARQLDEYFAGQRRAFELPLAPRGTAFQLRVWQALRTIPHGDTWSYARLAEAIGQPTAARAVGAANGRNPLPIIVPCHRVIGAGGALTGFGGGLPTKQFLLRLEGALPADLL</sequence>
<dbReference type="InterPro" id="IPR008332">
    <property type="entry name" value="MethylG_MeTrfase_N"/>
</dbReference>
<evidence type="ECO:0000256" key="2">
    <source>
        <dbReference type="ARBA" id="ARBA00008711"/>
    </source>
</evidence>
<evidence type="ECO:0000313" key="12">
    <source>
        <dbReference type="EMBL" id="RMH93567.1"/>
    </source>
</evidence>
<evidence type="ECO:0000256" key="4">
    <source>
        <dbReference type="ARBA" id="ARBA00022603"/>
    </source>
</evidence>